<evidence type="ECO:0000256" key="3">
    <source>
        <dbReference type="PROSITE-ProRule" id="PRU00023"/>
    </source>
</evidence>
<dbReference type="Pfam" id="PF00023">
    <property type="entry name" value="Ank"/>
    <property type="match status" value="1"/>
</dbReference>
<dbReference type="Pfam" id="PF12796">
    <property type="entry name" value="Ank_2"/>
    <property type="match status" value="5"/>
</dbReference>
<keyword evidence="6" id="KW-1185">Reference proteome</keyword>
<dbReference type="EMBL" id="JAQOWY010000010">
    <property type="protein sequence ID" value="KAK1856301.1"/>
    <property type="molecule type" value="Genomic_DNA"/>
</dbReference>
<dbReference type="InterPro" id="IPR036770">
    <property type="entry name" value="Ankyrin_rpt-contain_sf"/>
</dbReference>
<feature type="repeat" description="ANK" evidence="3">
    <location>
        <begin position="1601"/>
        <end position="1633"/>
    </location>
</feature>
<reference evidence="5" key="1">
    <citation type="submission" date="2023-01" db="EMBL/GenBank/DDBJ databases">
        <title>Colletotrichum chrysophilum M932 genome sequence.</title>
        <authorList>
            <person name="Baroncelli R."/>
        </authorList>
    </citation>
    <scope>NUCLEOTIDE SEQUENCE</scope>
    <source>
        <strain evidence="5">M932</strain>
    </source>
</reference>
<evidence type="ECO:0000313" key="5">
    <source>
        <dbReference type="EMBL" id="KAK1856301.1"/>
    </source>
</evidence>
<evidence type="ECO:0000256" key="2">
    <source>
        <dbReference type="ARBA" id="ARBA00023043"/>
    </source>
</evidence>
<evidence type="ECO:0000256" key="1">
    <source>
        <dbReference type="ARBA" id="ARBA00022737"/>
    </source>
</evidence>
<dbReference type="PANTHER" id="PTHR24198">
    <property type="entry name" value="ANKYRIN REPEAT AND PROTEIN KINASE DOMAIN-CONTAINING PROTEIN"/>
    <property type="match status" value="1"/>
</dbReference>
<comment type="caution">
    <text evidence="5">The sequence shown here is derived from an EMBL/GenBank/DDBJ whole genome shotgun (WGS) entry which is preliminary data.</text>
</comment>
<dbReference type="SUPFAM" id="SSF48403">
    <property type="entry name" value="Ankyrin repeat"/>
    <property type="match status" value="3"/>
</dbReference>
<dbReference type="PROSITE" id="PS50297">
    <property type="entry name" value="ANK_REP_REGION"/>
    <property type="match status" value="3"/>
</dbReference>
<protein>
    <submittedName>
        <fullName evidence="5">Ankyrin repeat protein</fullName>
    </submittedName>
</protein>
<feature type="region of interest" description="Disordered" evidence="4">
    <location>
        <begin position="190"/>
        <end position="213"/>
    </location>
</feature>
<dbReference type="PANTHER" id="PTHR24198:SF165">
    <property type="entry name" value="ANKYRIN REPEAT-CONTAINING PROTEIN-RELATED"/>
    <property type="match status" value="1"/>
</dbReference>
<keyword evidence="1" id="KW-0677">Repeat</keyword>
<dbReference type="Gene3D" id="1.25.40.20">
    <property type="entry name" value="Ankyrin repeat-containing domain"/>
    <property type="match status" value="3"/>
</dbReference>
<gene>
    <name evidence="5" type="ORF">CCHR01_01049</name>
</gene>
<dbReference type="PROSITE" id="PS50088">
    <property type="entry name" value="ANK_REPEAT"/>
    <property type="match status" value="4"/>
</dbReference>
<organism evidence="5 6">
    <name type="scientific">Colletotrichum chrysophilum</name>
    <dbReference type="NCBI Taxonomy" id="1836956"/>
    <lineage>
        <taxon>Eukaryota</taxon>
        <taxon>Fungi</taxon>
        <taxon>Dikarya</taxon>
        <taxon>Ascomycota</taxon>
        <taxon>Pezizomycotina</taxon>
        <taxon>Sordariomycetes</taxon>
        <taxon>Hypocreomycetidae</taxon>
        <taxon>Glomerellales</taxon>
        <taxon>Glomerellaceae</taxon>
        <taxon>Colletotrichum</taxon>
        <taxon>Colletotrichum gloeosporioides species complex</taxon>
    </lineage>
</organism>
<dbReference type="SMART" id="SM00248">
    <property type="entry name" value="ANK"/>
    <property type="match status" value="19"/>
</dbReference>
<feature type="compositionally biased region" description="Polar residues" evidence="4">
    <location>
        <begin position="195"/>
        <end position="204"/>
    </location>
</feature>
<feature type="repeat" description="ANK" evidence="3">
    <location>
        <begin position="1045"/>
        <end position="1077"/>
    </location>
</feature>
<accession>A0AAD9AXC0</accession>
<dbReference type="Proteomes" id="UP001243330">
    <property type="component" value="Unassembled WGS sequence"/>
</dbReference>
<sequence length="1811" mass="203899">MTSVITVHGIRDDHASVWRDKDGSFWLRHELFDTFAIRQLDYVYAARDRSRVFQMGGVEVEARNLLHLYAAKRCHLPDVLMEATRSFPMEDLDDPGKWEYNRALDQIARLSTTIIFLGCPQKTESMEDLEDELYNLMALPGPDFGLIRKPQSLAAQVADINSRFLGFKLLSRALILNIYSLQDLNLEDTAEKQPNAPSQDVGSSESDRERSSIQAITSPLQSTIGKAMLETVAKDPGASVVSTTTKNGENEGFKRRFHHEQLDDYMGENLDHCDDSSATLDINGETVAEKEGNVNSSTGLDTSRADVSARTESSPEEINLPVARASPFSRYTSCLFNTFECKNRWRMSTVDHAGLVRGEHGADIDYSWQNLFKRKSRSQYDFCKSVSTESPAMSDNCSGLRASNELNRSQFALLSMTPPTRLPNVHMENMGPSLPFLDWIMAHENFTALEKTVGPCTLWIQGSGDDASRTSMISQYLYTCFEQDTDRWDVKSAFHFQFQKFDSRYSGIKHMLAAFLSEITWRMWSRVEEGAVSQRMFRSLEYYHNWSLSDLFKFFTEMRRCKDVEDSMIILSCFDHCVEEERTWFLKAVLEQQKRTDMRHKLVIFTCGLDQVMSESASDMRVIRLSDCQAPLVGYAVDEGLSIQRLRQRIEKAFQKRPILSRLRKSLESLVEKFQKTPYLGHIIFNWISYLGQGSPVTERISIIEKLTSPTPQDIISVILNDLPADKRKLAFTIHQWLKYALEPLTVEALGHALVVSTDPAYSFLDFDHNQLLEDLRMMFSGIVVVCDRFLKFSHDDFYGTILPDEDGKLNHSGSSIHGSLAQACLRYLMHTEVQNLYGKFPVDRQSGDMLRKPLASSGDDLLEYAIRFWAEHYRLCESDQPLDLAIDFFRHRDIRNRWAEAHYVLSNPFTRIHRAYLSSLPLMAGLGLEDVLFRQIAEEKSSRWFQQDVWLAITEAVRNGHTQVVCQLMKAVPLYELGLQDALIWAASSGGSGSAKPLLESIALVNDFSWPRCLLTRAAAFGLDSMISLMIKQGKNLNEINDDLGEAAIHTAITWGQQNVIKLLLDNGVDLLVEDAFGRTPLVLSAELGHADILRMLLHARDSVHDNFQADRSVVEAVACAGDFEVLDHLLTANTEHGNEKNDSVSSILPYAAEYGRLKCCRLLLDKGADPCFESSQGSPLYLLCGFPRTTEFCRHLIEKGARPCKTYPDKEAILNRALRTEDKDLITLLLDHGVELNAYDTFEGTYLKTPLTFAVSECSLETIQFLLEKGASTTDVPEDAESPLFVAAFSCPDAEEAEILLKYKADITWERKSDRWTALHAAYDMHTIMSYLLKHAVGVNNIINKMTNYGTLLMMVARWNYQDTLKVLLEHRPLPDLDAKLDYSPDDLDYGRTALMIAVDRGNVECASLLLKAGAEIDDTLKDATFILNSPLIKPSEETRKMLRSFLNRGTILGSTVLQYIGSTTAVQSLQVLVDMGAQINSVDENGLTPLGAAVTKANVAAAAYLISEGARADIFVPDVGSLLHLACRSQYSFDWDCLKLLKLLIDAGADPTSPGPDPVCEPLLHAVLCSSIHYHVQEKIVQYLIGNGMVTANAHDATHSFPVLAAVNSGNNDIFEYLVRHGAELNAADALGRHTIHYLAGRARYIFNARPIRILAKAGVDIGTEDRFKRTALHMAAGTDDIEVFELVLKNLPNYDINVRDSDGWTPLMWACRSSTETTIIERLVETYKADIWARSEDREWSAMKLACLNGQLENAKVWLQPPEGERERVAQDGSTEVWDDDFHNLPRGNRNDYSCDGCFMVSGYLFL</sequence>
<dbReference type="InterPro" id="IPR002110">
    <property type="entry name" value="Ankyrin_rpt"/>
</dbReference>
<evidence type="ECO:0000313" key="6">
    <source>
        <dbReference type="Proteomes" id="UP001243330"/>
    </source>
</evidence>
<feature type="region of interest" description="Disordered" evidence="4">
    <location>
        <begin position="288"/>
        <end position="316"/>
    </location>
</feature>
<proteinExistence type="predicted"/>
<feature type="repeat" description="ANK" evidence="3">
    <location>
        <begin position="1392"/>
        <end position="1424"/>
    </location>
</feature>
<name>A0AAD9AXC0_9PEZI</name>
<keyword evidence="2 3" id="KW-0040">ANK repeat</keyword>
<evidence type="ECO:0000256" key="4">
    <source>
        <dbReference type="SAM" id="MobiDB-lite"/>
    </source>
</evidence>
<feature type="repeat" description="ANK" evidence="3">
    <location>
        <begin position="1211"/>
        <end position="1243"/>
    </location>
</feature>